<sequence length="176" mass="20608">MSSILAISSNTDENLKAELHNGTYFDTQDIRIRSDPDKLQTCIAKYMAQLCIRDLRPEVELWELSKWTGSAQRCLPHLGVELLVHGINTWLYFFTRSDRLWGRGLASLYYGDCWEVSHYRTTTSPLDRAFSGVLAFCSLVRKEEVYKKEYTRMQKLRKTSLLREVFLFIEIIDVRV</sequence>
<protein>
    <submittedName>
        <fullName evidence="1">Uncharacterized protein</fullName>
    </submittedName>
</protein>
<dbReference type="AlphaFoldDB" id="A0A9P8ZW86"/>
<proteinExistence type="predicted"/>
<evidence type="ECO:0000313" key="1">
    <source>
        <dbReference type="EMBL" id="KAH6653400.1"/>
    </source>
</evidence>
<dbReference type="GeneID" id="70129146"/>
<evidence type="ECO:0000313" key="2">
    <source>
        <dbReference type="Proteomes" id="UP000758603"/>
    </source>
</evidence>
<dbReference type="EMBL" id="JAGPXC010000005">
    <property type="protein sequence ID" value="KAH6653400.1"/>
    <property type="molecule type" value="Genomic_DNA"/>
</dbReference>
<dbReference type="Proteomes" id="UP000758603">
    <property type="component" value="Unassembled WGS sequence"/>
</dbReference>
<keyword evidence="2" id="KW-1185">Reference proteome</keyword>
<organism evidence="1 2">
    <name type="scientific">Truncatella angustata</name>
    <dbReference type="NCBI Taxonomy" id="152316"/>
    <lineage>
        <taxon>Eukaryota</taxon>
        <taxon>Fungi</taxon>
        <taxon>Dikarya</taxon>
        <taxon>Ascomycota</taxon>
        <taxon>Pezizomycotina</taxon>
        <taxon>Sordariomycetes</taxon>
        <taxon>Xylariomycetidae</taxon>
        <taxon>Amphisphaeriales</taxon>
        <taxon>Sporocadaceae</taxon>
        <taxon>Truncatella</taxon>
    </lineage>
</organism>
<reference evidence="1" key="1">
    <citation type="journal article" date="2021" name="Nat. Commun.">
        <title>Genetic determinants of endophytism in the Arabidopsis root mycobiome.</title>
        <authorList>
            <person name="Mesny F."/>
            <person name="Miyauchi S."/>
            <person name="Thiergart T."/>
            <person name="Pickel B."/>
            <person name="Atanasova L."/>
            <person name="Karlsson M."/>
            <person name="Huettel B."/>
            <person name="Barry K.W."/>
            <person name="Haridas S."/>
            <person name="Chen C."/>
            <person name="Bauer D."/>
            <person name="Andreopoulos W."/>
            <person name="Pangilinan J."/>
            <person name="LaButti K."/>
            <person name="Riley R."/>
            <person name="Lipzen A."/>
            <person name="Clum A."/>
            <person name="Drula E."/>
            <person name="Henrissat B."/>
            <person name="Kohler A."/>
            <person name="Grigoriev I.V."/>
            <person name="Martin F.M."/>
            <person name="Hacquard S."/>
        </authorList>
    </citation>
    <scope>NUCLEOTIDE SEQUENCE</scope>
    <source>
        <strain evidence="1">MPI-SDFR-AT-0073</strain>
    </source>
</reference>
<accession>A0A9P8ZW86</accession>
<comment type="caution">
    <text evidence="1">The sequence shown here is derived from an EMBL/GenBank/DDBJ whole genome shotgun (WGS) entry which is preliminary data.</text>
</comment>
<name>A0A9P8ZW86_9PEZI</name>
<dbReference type="RefSeq" id="XP_045957677.1">
    <property type="nucleotide sequence ID" value="XM_046100254.1"/>
</dbReference>
<gene>
    <name evidence="1" type="ORF">BKA67DRAFT_537083</name>
</gene>